<accession>A0ABT7HNU5</accession>
<dbReference type="Proteomes" id="UP001173801">
    <property type="component" value="Unassembled WGS sequence"/>
</dbReference>
<dbReference type="NCBIfam" id="TIGR00035">
    <property type="entry name" value="asp_race"/>
    <property type="match status" value="1"/>
</dbReference>
<dbReference type="PANTHER" id="PTHR21198:SF7">
    <property type="entry name" value="ASPARTATE-GLUTAMATE RACEMASE FAMILY"/>
    <property type="match status" value="1"/>
</dbReference>
<name>A0ABT7HNU5_9BACT</name>
<evidence type="ECO:0000256" key="2">
    <source>
        <dbReference type="ARBA" id="ARBA00023235"/>
    </source>
</evidence>
<reference evidence="3" key="1">
    <citation type="submission" date="2022-08" db="EMBL/GenBank/DDBJ databases">
        <authorList>
            <person name="Wang H."/>
        </authorList>
    </citation>
    <scope>NUCLEOTIDE SEQUENCE</scope>
    <source>
        <strain evidence="3">PS10</strain>
    </source>
</reference>
<dbReference type="Pfam" id="PF01177">
    <property type="entry name" value="Asp_Glu_race"/>
    <property type="match status" value="1"/>
</dbReference>
<dbReference type="InterPro" id="IPR015942">
    <property type="entry name" value="Asp/Glu/hydantoin_racemase"/>
</dbReference>
<protein>
    <submittedName>
        <fullName evidence="3">Amino acid racemase</fullName>
        <ecNumber evidence="3">5.1.1.-</ecNumber>
    </submittedName>
</protein>
<dbReference type="InterPro" id="IPR018187">
    <property type="entry name" value="Asp/Glu_racemase_AS_1"/>
</dbReference>
<comment type="similarity">
    <text evidence="1">Belongs to the aspartate/glutamate racemases family.</text>
</comment>
<evidence type="ECO:0000313" key="4">
    <source>
        <dbReference type="Proteomes" id="UP001173801"/>
    </source>
</evidence>
<dbReference type="EC" id="5.1.1.-" evidence="3"/>
<dbReference type="RefSeq" id="WP_284937247.1">
    <property type="nucleotide sequence ID" value="NZ_JANURM010000003.1"/>
</dbReference>
<evidence type="ECO:0000256" key="1">
    <source>
        <dbReference type="ARBA" id="ARBA00007847"/>
    </source>
</evidence>
<reference evidence="3" key="2">
    <citation type="journal article" date="2023" name="Microorganisms">
        <title>Isolation and Genomic Characteristics of Cat-Borne Campylobacter felis sp. nov. and Sheep-Borne Campylobacter ovis sp. nov.</title>
        <authorList>
            <person name="Wang H."/>
            <person name="Li Y."/>
            <person name="Gu Y."/>
            <person name="Zhou G."/>
            <person name="Chen X."/>
            <person name="Zhang X."/>
            <person name="Shao Z."/>
            <person name="Zhang J."/>
            <person name="Zhang M."/>
        </authorList>
    </citation>
    <scope>NUCLEOTIDE SEQUENCE</scope>
    <source>
        <strain evidence="3">PS10</strain>
    </source>
</reference>
<organism evidence="3 4">
    <name type="scientific">Campylobacter gastrosuis</name>
    <dbReference type="NCBI Taxonomy" id="2974576"/>
    <lineage>
        <taxon>Bacteria</taxon>
        <taxon>Pseudomonadati</taxon>
        <taxon>Campylobacterota</taxon>
        <taxon>Epsilonproteobacteria</taxon>
        <taxon>Campylobacterales</taxon>
        <taxon>Campylobacteraceae</taxon>
        <taxon>Campylobacter</taxon>
    </lineage>
</organism>
<comment type="caution">
    <text evidence="3">The sequence shown here is derived from an EMBL/GenBank/DDBJ whole genome shotgun (WGS) entry which is preliminary data.</text>
</comment>
<keyword evidence="4" id="KW-1185">Reference proteome</keyword>
<keyword evidence="2 3" id="KW-0413">Isomerase</keyword>
<proteinExistence type="inferred from homology"/>
<dbReference type="InterPro" id="IPR004380">
    <property type="entry name" value="Asp_race"/>
</dbReference>
<dbReference type="Gene3D" id="3.40.50.1860">
    <property type="match status" value="2"/>
</dbReference>
<dbReference type="SUPFAM" id="SSF53681">
    <property type="entry name" value="Aspartate/glutamate racemase"/>
    <property type="match status" value="2"/>
</dbReference>
<dbReference type="PANTHER" id="PTHR21198">
    <property type="entry name" value="GLUTAMATE RACEMASE"/>
    <property type="match status" value="1"/>
</dbReference>
<sequence>MKTLGIIGGMGPLATIDLYQKIISLTPAKCDQEHIHVIIDSYAQIEDRTKFIMGCGNSPLDKLVESAKRLKNAGADALIMPCNTAHFFADEIEKMAGVTILHIAKIAVNALQNAYPDAKDIAIIATSGTKKGEVYDKILNERGLNSVGFTNEQQNALMECIYSGVKAGKTADYVGLFNKTLSQIKADAYVAACTEIPMFLPTLDKPYKFIDATYELAKFAVGYALND</sequence>
<dbReference type="InterPro" id="IPR001920">
    <property type="entry name" value="Asp/Glu_race"/>
</dbReference>
<gene>
    <name evidence="3" type="ORF">NYG85_04290</name>
</gene>
<dbReference type="GO" id="GO:0016853">
    <property type="term" value="F:isomerase activity"/>
    <property type="evidence" value="ECO:0007669"/>
    <property type="project" value="UniProtKB-KW"/>
</dbReference>
<dbReference type="PROSITE" id="PS00923">
    <property type="entry name" value="ASP_GLU_RACEMASE_1"/>
    <property type="match status" value="1"/>
</dbReference>
<dbReference type="EMBL" id="JANURM010000003">
    <property type="protein sequence ID" value="MDL0088591.1"/>
    <property type="molecule type" value="Genomic_DNA"/>
</dbReference>
<evidence type="ECO:0000313" key="3">
    <source>
        <dbReference type="EMBL" id="MDL0088591.1"/>
    </source>
</evidence>